<accession>A0AAE0DW55</accession>
<proteinExistence type="predicted"/>
<evidence type="ECO:0000259" key="2">
    <source>
        <dbReference type="Pfam" id="PF10551"/>
    </source>
</evidence>
<protein>
    <recommendedName>
        <fullName evidence="2">MULE transposase domain-containing protein</fullName>
    </recommendedName>
</protein>
<feature type="domain" description="MULE transposase" evidence="2">
    <location>
        <begin position="127"/>
        <end position="218"/>
    </location>
</feature>
<feature type="region of interest" description="Disordered" evidence="1">
    <location>
        <begin position="1"/>
        <end position="25"/>
    </location>
</feature>
<dbReference type="AlphaFoldDB" id="A0AAE0DW55"/>
<name>A0AAE0DW55_9ROSI</name>
<dbReference type="Proteomes" id="UP001281410">
    <property type="component" value="Unassembled WGS sequence"/>
</dbReference>
<gene>
    <name evidence="3" type="ORF">Dsin_029068</name>
</gene>
<dbReference type="PANTHER" id="PTHR31973">
    <property type="entry name" value="POLYPROTEIN, PUTATIVE-RELATED"/>
    <property type="match status" value="1"/>
</dbReference>
<reference evidence="3" key="1">
    <citation type="journal article" date="2023" name="Plant J.">
        <title>Genome sequences and population genomics provide insights into the demographic history, inbreeding, and mutation load of two 'living fossil' tree species of Dipteronia.</title>
        <authorList>
            <person name="Feng Y."/>
            <person name="Comes H.P."/>
            <person name="Chen J."/>
            <person name="Zhu S."/>
            <person name="Lu R."/>
            <person name="Zhang X."/>
            <person name="Li P."/>
            <person name="Qiu J."/>
            <person name="Olsen K.M."/>
            <person name="Qiu Y."/>
        </authorList>
    </citation>
    <scope>NUCLEOTIDE SEQUENCE</scope>
    <source>
        <strain evidence="3">NBL</strain>
    </source>
</reference>
<dbReference type="InterPro" id="IPR018289">
    <property type="entry name" value="MULE_transposase_dom"/>
</dbReference>
<evidence type="ECO:0000256" key="1">
    <source>
        <dbReference type="SAM" id="MobiDB-lite"/>
    </source>
</evidence>
<evidence type="ECO:0000313" key="3">
    <source>
        <dbReference type="EMBL" id="KAK3189507.1"/>
    </source>
</evidence>
<dbReference type="PANTHER" id="PTHR31973:SF195">
    <property type="entry name" value="MUDR FAMILY TRANSPOSASE"/>
    <property type="match status" value="1"/>
</dbReference>
<sequence length="294" mass="33590">MNDEQNNELYKEQNTEPNIEQNNDLNHEVDDVVNNDQVDDLEIVDEEPVQIQTRGRRVQGVSFTIPDMSGTSEVRHNVTASDSDNATTLVIPEQIYTHLCADDGKFLYFFMSLEPSIRGFRRCMRHVIAVDGTHLKGRFEGTIFLATAQDGNEQVYLIVFGYSDSENNLSWEWFLDYLKGALSHIDDLVFISDRHSSIESWISKLFPYVTHMICCRHNGQNSYLVQERNLDFTSLCVDYYKRETLIDAYSVPIMPVGHPSSWVVPSDIASHVVLNPKSKRQSGHPMEGRHASSL</sequence>
<keyword evidence="4" id="KW-1185">Reference proteome</keyword>
<organism evidence="3 4">
    <name type="scientific">Dipteronia sinensis</name>
    <dbReference type="NCBI Taxonomy" id="43782"/>
    <lineage>
        <taxon>Eukaryota</taxon>
        <taxon>Viridiplantae</taxon>
        <taxon>Streptophyta</taxon>
        <taxon>Embryophyta</taxon>
        <taxon>Tracheophyta</taxon>
        <taxon>Spermatophyta</taxon>
        <taxon>Magnoliopsida</taxon>
        <taxon>eudicotyledons</taxon>
        <taxon>Gunneridae</taxon>
        <taxon>Pentapetalae</taxon>
        <taxon>rosids</taxon>
        <taxon>malvids</taxon>
        <taxon>Sapindales</taxon>
        <taxon>Sapindaceae</taxon>
        <taxon>Hippocastanoideae</taxon>
        <taxon>Acereae</taxon>
        <taxon>Dipteronia</taxon>
    </lineage>
</organism>
<dbReference type="Pfam" id="PF10551">
    <property type="entry name" value="MULE"/>
    <property type="match status" value="1"/>
</dbReference>
<dbReference type="EMBL" id="JANJYJ010000009">
    <property type="protein sequence ID" value="KAK3189507.1"/>
    <property type="molecule type" value="Genomic_DNA"/>
</dbReference>
<evidence type="ECO:0000313" key="4">
    <source>
        <dbReference type="Proteomes" id="UP001281410"/>
    </source>
</evidence>
<comment type="caution">
    <text evidence="3">The sequence shown here is derived from an EMBL/GenBank/DDBJ whole genome shotgun (WGS) entry which is preliminary data.</text>
</comment>